<keyword evidence="2" id="KW-1185">Reference proteome</keyword>
<dbReference type="EMBL" id="JAUSUD010000023">
    <property type="protein sequence ID" value="MDQ0232678.1"/>
    <property type="molecule type" value="Genomic_DNA"/>
</dbReference>
<accession>A0ABT9ZK57</accession>
<gene>
    <name evidence="1" type="ORF">J2S19_004000</name>
</gene>
<protein>
    <submittedName>
        <fullName evidence="1">Uncharacterized protein</fullName>
    </submittedName>
</protein>
<dbReference type="Proteomes" id="UP001234495">
    <property type="component" value="Unassembled WGS sequence"/>
</dbReference>
<reference evidence="1 2" key="1">
    <citation type="submission" date="2023-07" db="EMBL/GenBank/DDBJ databases">
        <title>Genomic Encyclopedia of Type Strains, Phase IV (KMG-IV): sequencing the most valuable type-strain genomes for metagenomic binning, comparative biology and taxonomic classification.</title>
        <authorList>
            <person name="Goeker M."/>
        </authorList>
    </citation>
    <scope>NUCLEOTIDE SEQUENCE [LARGE SCALE GENOMIC DNA]</scope>
    <source>
        <strain evidence="1 2">DSM 29005</strain>
    </source>
</reference>
<comment type="caution">
    <text evidence="1">The sequence shown here is derived from an EMBL/GenBank/DDBJ whole genome shotgun (WGS) entry which is preliminary data.</text>
</comment>
<organism evidence="1 2">
    <name type="scientific">Metabacillus malikii</name>
    <dbReference type="NCBI Taxonomy" id="1504265"/>
    <lineage>
        <taxon>Bacteria</taxon>
        <taxon>Bacillati</taxon>
        <taxon>Bacillota</taxon>
        <taxon>Bacilli</taxon>
        <taxon>Bacillales</taxon>
        <taxon>Bacillaceae</taxon>
        <taxon>Metabacillus</taxon>
    </lineage>
</organism>
<name>A0ABT9ZK57_9BACI</name>
<proteinExistence type="predicted"/>
<sequence>MKIKQLYINAIHREESTLAHYLHHLIKEQKISLEDNITNLDFEKADHDKVAKMIENNILGFHKIHVYSLKMNKTTFVFIFAASREEAIEYYTKTFKQRPLNCHEYPLDFELQRGNGTITFRKLRRETTHFPAIAGHYTRKQRDGSSAS</sequence>
<evidence type="ECO:0000313" key="1">
    <source>
        <dbReference type="EMBL" id="MDQ0232678.1"/>
    </source>
</evidence>
<dbReference type="RefSeq" id="WP_307344896.1">
    <property type="nucleotide sequence ID" value="NZ_JAUSUD010000023.1"/>
</dbReference>
<evidence type="ECO:0000313" key="2">
    <source>
        <dbReference type="Proteomes" id="UP001234495"/>
    </source>
</evidence>